<protein>
    <recommendedName>
        <fullName evidence="8">C2HC/C3H-type domain-containing protein</fullName>
    </recommendedName>
</protein>
<dbReference type="EMBL" id="BEZZ01004650">
    <property type="protein sequence ID" value="GCC18867.1"/>
    <property type="molecule type" value="Genomic_DNA"/>
</dbReference>
<feature type="compositionally biased region" description="Polar residues" evidence="7">
    <location>
        <begin position="209"/>
        <end position="227"/>
    </location>
</feature>
<evidence type="ECO:0000256" key="1">
    <source>
        <dbReference type="ARBA" id="ARBA00010843"/>
    </source>
</evidence>
<feature type="region of interest" description="Disordered" evidence="7">
    <location>
        <begin position="1"/>
        <end position="32"/>
    </location>
</feature>
<feature type="compositionally biased region" description="Acidic residues" evidence="7">
    <location>
        <begin position="279"/>
        <end position="289"/>
    </location>
</feature>
<feature type="compositionally biased region" description="Basic and acidic residues" evidence="7">
    <location>
        <begin position="196"/>
        <end position="208"/>
    </location>
</feature>
<evidence type="ECO:0000256" key="6">
    <source>
        <dbReference type="PROSITE-ProRule" id="PRU01371"/>
    </source>
</evidence>
<organism evidence="9 10">
    <name type="scientific">Chiloscyllium punctatum</name>
    <name type="common">Brownbanded bambooshark</name>
    <name type="synonym">Hemiscyllium punctatum</name>
    <dbReference type="NCBI Taxonomy" id="137246"/>
    <lineage>
        <taxon>Eukaryota</taxon>
        <taxon>Metazoa</taxon>
        <taxon>Chordata</taxon>
        <taxon>Craniata</taxon>
        <taxon>Vertebrata</taxon>
        <taxon>Chondrichthyes</taxon>
        <taxon>Elasmobranchii</taxon>
        <taxon>Galeomorphii</taxon>
        <taxon>Galeoidea</taxon>
        <taxon>Orectolobiformes</taxon>
        <taxon>Hemiscylliidae</taxon>
        <taxon>Chiloscyllium</taxon>
    </lineage>
</organism>
<dbReference type="InterPro" id="IPR049899">
    <property type="entry name" value="Znf_C2HC_C3H"/>
</dbReference>
<comment type="similarity">
    <text evidence="1">Belongs to the ZC2HC1 family.</text>
</comment>
<feature type="region of interest" description="Disordered" evidence="7">
    <location>
        <begin position="175"/>
        <end position="227"/>
    </location>
</feature>
<reference evidence="9 10" key="1">
    <citation type="journal article" date="2018" name="Nat. Ecol. Evol.">
        <title>Shark genomes provide insights into elasmobranch evolution and the origin of vertebrates.</title>
        <authorList>
            <person name="Hara Y"/>
            <person name="Yamaguchi K"/>
            <person name="Onimaru K"/>
            <person name="Kadota M"/>
            <person name="Koyanagi M"/>
            <person name="Keeley SD"/>
            <person name="Tatsumi K"/>
            <person name="Tanaka K"/>
            <person name="Motone F"/>
            <person name="Kageyama Y"/>
            <person name="Nozu R"/>
            <person name="Adachi N"/>
            <person name="Nishimura O"/>
            <person name="Nakagawa R"/>
            <person name="Tanegashima C"/>
            <person name="Kiyatake I"/>
            <person name="Matsumoto R"/>
            <person name="Murakumo K"/>
            <person name="Nishida K"/>
            <person name="Terakita A"/>
            <person name="Kuratani S"/>
            <person name="Sato K"/>
            <person name="Hyodo S Kuraku.S."/>
        </authorList>
    </citation>
    <scope>NUCLEOTIDE SEQUENCE [LARGE SCALE GENOMIC DNA]</scope>
</reference>
<comment type="caution">
    <text evidence="9">The sequence shown here is derived from an EMBL/GenBank/DDBJ whole genome shotgun (WGS) entry which is preliminary data.</text>
</comment>
<evidence type="ECO:0000256" key="7">
    <source>
        <dbReference type="SAM" id="MobiDB-lite"/>
    </source>
</evidence>
<keyword evidence="2" id="KW-0479">Metal-binding</keyword>
<keyword evidence="10" id="KW-1185">Reference proteome</keyword>
<keyword evidence="3 6" id="KW-0863">Zinc-finger</keyword>
<evidence type="ECO:0000256" key="2">
    <source>
        <dbReference type="ARBA" id="ARBA00022723"/>
    </source>
</evidence>
<name>A0A401RL20_CHIPU</name>
<keyword evidence="4" id="KW-0862">Zinc</keyword>
<dbReference type="InterPro" id="IPR026104">
    <property type="entry name" value="ZNF_C2HC_dom_1C"/>
</dbReference>
<keyword evidence="5" id="KW-0175">Coiled coil</keyword>
<dbReference type="PANTHER" id="PTHR14649:SF1">
    <property type="entry name" value="ZINC FINGER C2HC DOMAIN-CONTAINING PROTEIN 1C"/>
    <property type="match status" value="1"/>
</dbReference>
<accession>A0A401RL20</accession>
<evidence type="ECO:0000256" key="4">
    <source>
        <dbReference type="ARBA" id="ARBA00022833"/>
    </source>
</evidence>
<dbReference type="Gene3D" id="3.30.160.60">
    <property type="entry name" value="Classic Zinc Finger"/>
    <property type="match status" value="1"/>
</dbReference>
<dbReference type="AlphaFoldDB" id="A0A401RL20"/>
<evidence type="ECO:0000256" key="3">
    <source>
        <dbReference type="ARBA" id="ARBA00022771"/>
    </source>
</evidence>
<dbReference type="PROSITE" id="PS52027">
    <property type="entry name" value="ZF_C2HC_C3H"/>
    <property type="match status" value="1"/>
</dbReference>
<gene>
    <name evidence="9" type="ORF">chiPu_0021729</name>
</gene>
<dbReference type="OMA" id="HFWEKET"/>
<evidence type="ECO:0000259" key="8">
    <source>
        <dbReference type="PROSITE" id="PS52027"/>
    </source>
</evidence>
<dbReference type="PANTHER" id="PTHR14649">
    <property type="entry name" value="ZINC FINGER C2HC DOMAIN-CONTAINING PROTEIN 1C"/>
    <property type="match status" value="1"/>
</dbReference>
<feature type="domain" description="C2HC/C3H-type" evidence="8">
    <location>
        <begin position="588"/>
        <end position="617"/>
    </location>
</feature>
<feature type="compositionally biased region" description="Polar residues" evidence="7">
    <location>
        <begin position="505"/>
        <end position="520"/>
    </location>
</feature>
<dbReference type="Proteomes" id="UP000287033">
    <property type="component" value="Unassembled WGS sequence"/>
</dbReference>
<feature type="compositionally biased region" description="Basic and acidic residues" evidence="7">
    <location>
        <begin position="298"/>
        <end position="503"/>
    </location>
</feature>
<proteinExistence type="inferred from homology"/>
<evidence type="ECO:0000256" key="5">
    <source>
        <dbReference type="ARBA" id="ARBA00023054"/>
    </source>
</evidence>
<dbReference type="GO" id="GO:0008270">
    <property type="term" value="F:zinc ion binding"/>
    <property type="evidence" value="ECO:0007669"/>
    <property type="project" value="UniProtKB-KW"/>
</dbReference>
<sequence length="677" mass="79069">MGPYLQIDPLSPYGKNKSSRKLPPISQDGHDIPFATPQTKLDLLKCQIQQKLEREKQVKLMAIYKQQYQEALYRLRTTYLVEAHSGSYRNPGISEQLSADGSHVQSPMSEDQDLGWTQVTLGPQGKRSAGIDRAHPLRPIDRRHSGLSNVLNFEGETPDWRSLIHLDAPMWPAVTFRPSPPKAPRSKCQSNWSQLRSRERGMELRTSEDSTSPVQPHQRSSQCNNSTFSKGLETRELKNSQQNDRINIDVEISKKESLIQGRLRKIEEELRLIQMQRDETDEEMEDQNMEESMTAERGVMERERSEREMEGSGRERSERERENSGRESSGRERLVRARERPGRESESSGREWSEREREWSGRERSERKRERSGRERSERGREWLGRESESSGREWSERGREWSGRESESLGRERSERGREGLGREWSERERESSGRARSERERESSGRERESSGRERSERERAKRERTDREREDKEKMLELEREAKHRQRDITENVKDVDHRTTKSSNENSYKVKISNQYKGKELTEDSFDGGSSDEYSDHSNPFANYKEIANEEKNDTKDDTDHTAQYSNSVENERTEWDGHYSPEEKAHCPFCGRRFVLDRLDTHTEICKKVYKRKRKVYDSAQKRAKGTDLENYQCSHKVIPAPVRQGKLLNHQPGCGSWVIGSSIQSSLQFHF</sequence>
<evidence type="ECO:0000313" key="10">
    <source>
        <dbReference type="Proteomes" id="UP000287033"/>
    </source>
</evidence>
<feature type="region of interest" description="Disordered" evidence="7">
    <location>
        <begin position="275"/>
        <end position="544"/>
    </location>
</feature>
<evidence type="ECO:0000313" key="9">
    <source>
        <dbReference type="EMBL" id="GCC18867.1"/>
    </source>
</evidence>
<dbReference type="OrthoDB" id="10255185at2759"/>